<evidence type="ECO:0000313" key="19">
    <source>
        <dbReference type="Proteomes" id="UP001371456"/>
    </source>
</evidence>
<feature type="region of interest" description="Disordered" evidence="14">
    <location>
        <begin position="1041"/>
        <end position="1062"/>
    </location>
</feature>
<dbReference type="InterPro" id="IPR003169">
    <property type="entry name" value="GYF"/>
</dbReference>
<dbReference type="GO" id="GO:0048188">
    <property type="term" value="C:Set1C/COMPASS complex"/>
    <property type="evidence" value="ECO:0007669"/>
    <property type="project" value="InterPro"/>
</dbReference>
<dbReference type="EC" id="2.1.1.354" evidence="2"/>
<keyword evidence="4" id="KW-0808">Transferase</keyword>
<dbReference type="PROSITE" id="PS50829">
    <property type="entry name" value="GYF"/>
    <property type="match status" value="1"/>
</dbReference>
<comment type="subcellular location">
    <subcellularLocation>
        <location evidence="1">Nucleus</location>
    </subcellularLocation>
</comment>
<dbReference type="EMBL" id="JBANQN010000001">
    <property type="protein sequence ID" value="KAK6802470.1"/>
    <property type="molecule type" value="Genomic_DNA"/>
</dbReference>
<dbReference type="Gene3D" id="2.170.270.10">
    <property type="entry name" value="SET domain"/>
    <property type="match status" value="1"/>
</dbReference>
<dbReference type="CDD" id="cd19169">
    <property type="entry name" value="SET_SETD1"/>
    <property type="match status" value="1"/>
</dbReference>
<evidence type="ECO:0000256" key="5">
    <source>
        <dbReference type="ARBA" id="ARBA00022691"/>
    </source>
</evidence>
<dbReference type="InterPro" id="IPR037841">
    <property type="entry name" value="SET_SETD1A/B"/>
</dbReference>
<dbReference type="PANTHER" id="PTHR45814">
    <property type="entry name" value="HISTONE-LYSINE N-METHYLTRANSFERASE SETD1"/>
    <property type="match status" value="1"/>
</dbReference>
<feature type="domain" description="SET" evidence="15">
    <location>
        <begin position="1560"/>
        <end position="1677"/>
    </location>
</feature>
<dbReference type="SMART" id="SM00317">
    <property type="entry name" value="SET"/>
    <property type="match status" value="1"/>
</dbReference>
<dbReference type="Gene3D" id="3.30.1490.40">
    <property type="match status" value="2"/>
</dbReference>
<comment type="catalytic activity">
    <reaction evidence="11">
        <text>L-lysyl(4)-[histone H3] + 3 S-adenosyl-L-methionine = N(6),N(6),N(6)-trimethyl-L-lysyl(4)-[histone H3] + 3 S-adenosyl-L-homocysteine + 3 H(+)</text>
        <dbReference type="Rhea" id="RHEA:60260"/>
        <dbReference type="Rhea" id="RHEA-COMP:15537"/>
        <dbReference type="Rhea" id="RHEA-COMP:15547"/>
        <dbReference type="ChEBI" id="CHEBI:15378"/>
        <dbReference type="ChEBI" id="CHEBI:29969"/>
        <dbReference type="ChEBI" id="CHEBI:57856"/>
        <dbReference type="ChEBI" id="CHEBI:59789"/>
        <dbReference type="ChEBI" id="CHEBI:61961"/>
        <dbReference type="EC" id="2.1.1.354"/>
    </reaction>
</comment>
<dbReference type="InterPro" id="IPR046341">
    <property type="entry name" value="SET_dom_sf"/>
</dbReference>
<keyword evidence="5" id="KW-0949">S-adenosyl-L-methionine</keyword>
<evidence type="ECO:0000256" key="14">
    <source>
        <dbReference type="SAM" id="MobiDB-lite"/>
    </source>
</evidence>
<feature type="domain" description="Post-SET" evidence="17">
    <location>
        <begin position="1683"/>
        <end position="1699"/>
    </location>
</feature>
<keyword evidence="8" id="KW-0805">Transcription regulation</keyword>
<sequence length="1699" mass="187528">MFKRSISRSFNRQIHTKSSFFPKRVTSICNFINTRKKFSFYTSKICSVGLSQWYPLDFFGFHQPHISKSYNRVGDFLLLKVMVSSMFCYESSETETYYPPFYSRKRLKSLDLMGMDVTSMNTIEDEKHDDVVSTMELTVGCLQNFGSPLCVEMSCQSNGETDNISTPRDVGGSSTIDKSSVVYPQAVLATGWMYVNEQGQMCGPYIKEQLYEGLSTGFLPEELHVYPVLNGTISNAVPLKYFNQFPDHVATGFTYVMVSSSGANGPTDKSTGVAKDSGGSGVELPTASPYSNSVAEHGTHYSNQQMATTGSSGAFAPSTSSVNEESCWFFEDHEGRKHGPHSLIELYSWCHYGYIVDSVMIHHTADKYRPFSLKSLISSWTTATPGALFLSNPDGHETAPLQDFVSEISQEVCSQLHMVIMKAARRTLLDEIVSHAISECISEKKDLKKATNQKKVTNQSVKMSSHGTRMSAGFGGSKALIDPERSAEAPNLLNRKFPAAEIPLKSSGSSKSVGSFENYCDSYTVVCRKLFDSCMQSIWNAVFYDRVSEYSSAWRKRKLWSPPCLMVESNIQAISYANCTTKLSTEVLQVEEESFPPGFEKKNVTVDLPSVSSSKDCTVELSTEVLQVEEESFGCDPDYPPGFEEKNMTADIPSVSSSKDRTEELSTEVLQVEQESFGCDLDFPPGFEEKNLTVDLPSVLSSKDCTVELSTELQVEQESFGCDLDFPPGFEEKNMTVDLPSVSSPFNDEKVLSRSSHATDPEANDRMQPILESVLDELHLSAKMSLEEYFTCLLHEEVMGKVDSLKDGVIIKVAEDPNIFNGGASQNDSSEAILVSENLAHVDIQNTSSRKKSLLQNSIDPYVIPVSDWFSSAFQKSAGLDNASSNEMTDELQPPECDTVPVQTSKVRLARSDDSILRIIWYATLSNCRQRVHEKALRELKSFLVDDIIRNFLTTSSSARRCSKSEDSQVTRSKAGDETRDKFSDALSKSGDGFPKVPTAVGKYTYYRKKKMVKRKLGSSLQPLPGGDIGYEKSSINKSRKKDLLGEATENTKSDRATSSEKEIGLKDPSLVISCNTSSEKVASVSKAGKSNASRKKLKATFVAEVCSDNGKVDGDIVFRKRSISKKSRKQDLLGEAPGSEAPGSTKVDNADLNGIEIGPKDCLRELFTNASLVVPPSSVTNCNTISEKIASVSKARGSSASRKKLKGAFVAEVSSDNGKVGEDVGFKKRSIDKSRKQDLLGEETESTKVINCDISEKVASVSQARRRNASHKKLKAANVTEVSSDNGMVHGNIGFKKRTNNKSMKQDHLGEETEINKGDNAALRVEEIGLKDCHKELFTNASLVVPPSPVINFNTISEKVASVSRGRSNTGHCKLKATFVAVDSSGDGKVAEVANRELGTQEMQPPACSKKTPKSAKLPDLKKRKLEDNLAASRSRKFQRQSSGVGNQAATKVATPEKNQKGKSRIAKHCSQSVGCARTSINGWEWRKWSSRASPAERARVRGTKVVHIQSVSSDANGSQMLNVKGISARTNRVKLRNLLAAAEGADLLKATQLKARKKHLRFQQSKIHDWGLVALEPIDAEDFVIEYVGELIRRRVSDIREHYYEKIGIGSSYLFRLDDDYVVDATKRGGIARFINHSCEPNCYTKVISVEGQKKIFIYAKRHIAAGEEITYNYKFPLEEKKIPCNCGSKRCRGSMN</sequence>
<feature type="compositionally biased region" description="Basic and acidic residues" evidence="14">
    <location>
        <begin position="1418"/>
        <end position="1429"/>
    </location>
</feature>
<evidence type="ECO:0000313" key="18">
    <source>
        <dbReference type="EMBL" id="KAK6802470.1"/>
    </source>
</evidence>
<evidence type="ECO:0000256" key="13">
    <source>
        <dbReference type="ARBA" id="ARBA00049129"/>
    </source>
</evidence>
<dbReference type="PROSITE" id="PS50868">
    <property type="entry name" value="POST_SET"/>
    <property type="match status" value="1"/>
</dbReference>
<keyword evidence="10" id="KW-0539">Nucleus</keyword>
<evidence type="ECO:0000256" key="11">
    <source>
        <dbReference type="ARBA" id="ARBA00047571"/>
    </source>
</evidence>
<dbReference type="SUPFAM" id="SSF82199">
    <property type="entry name" value="SET domain"/>
    <property type="match status" value="1"/>
</dbReference>
<dbReference type="Pfam" id="PF00856">
    <property type="entry name" value="SET"/>
    <property type="match status" value="1"/>
</dbReference>
<dbReference type="PROSITE" id="PS50280">
    <property type="entry name" value="SET"/>
    <property type="match status" value="1"/>
</dbReference>
<evidence type="ECO:0000259" key="17">
    <source>
        <dbReference type="PROSITE" id="PS50868"/>
    </source>
</evidence>
<dbReference type="GO" id="GO:0140999">
    <property type="term" value="F:histone H3K4 trimethyltransferase activity"/>
    <property type="evidence" value="ECO:0007669"/>
    <property type="project" value="UniProtKB-EC"/>
</dbReference>
<feature type="region of interest" description="Disordered" evidence="14">
    <location>
        <begin position="1129"/>
        <end position="1148"/>
    </location>
</feature>
<keyword evidence="6" id="KW-0156">Chromatin regulator</keyword>
<evidence type="ECO:0000256" key="12">
    <source>
        <dbReference type="ARBA" id="ARBA00047583"/>
    </source>
</evidence>
<dbReference type="PANTHER" id="PTHR45814:SF2">
    <property type="entry name" value="HISTONE-LYSINE N-METHYLTRANSFERASE SETD1"/>
    <property type="match status" value="1"/>
</dbReference>
<comment type="catalytic activity">
    <reaction evidence="13">
        <text>N(6),N(6)-dimethyl-L-lysyl(4)-[histone H3] + S-adenosyl-L-methionine = N(6),N(6),N(6)-trimethyl-L-lysyl(4)-[histone H3] + S-adenosyl-L-homocysteine + H(+)</text>
        <dbReference type="Rhea" id="RHEA:60272"/>
        <dbReference type="Rhea" id="RHEA-COMP:15537"/>
        <dbReference type="Rhea" id="RHEA-COMP:15540"/>
        <dbReference type="ChEBI" id="CHEBI:15378"/>
        <dbReference type="ChEBI" id="CHEBI:57856"/>
        <dbReference type="ChEBI" id="CHEBI:59789"/>
        <dbReference type="ChEBI" id="CHEBI:61961"/>
        <dbReference type="ChEBI" id="CHEBI:61976"/>
    </reaction>
</comment>
<dbReference type="GO" id="GO:0003723">
    <property type="term" value="F:RNA binding"/>
    <property type="evidence" value="ECO:0007669"/>
    <property type="project" value="UniProtKB-KW"/>
</dbReference>
<protein>
    <recommendedName>
        <fullName evidence="2">[histone H3]-lysine(4) N-trimethyltransferase</fullName>
        <ecNumber evidence="2">2.1.1.354</ecNumber>
    </recommendedName>
</protein>
<dbReference type="GO" id="GO:0032259">
    <property type="term" value="P:methylation"/>
    <property type="evidence" value="ECO:0007669"/>
    <property type="project" value="UniProtKB-KW"/>
</dbReference>
<dbReference type="InterPro" id="IPR044570">
    <property type="entry name" value="Set1-like"/>
</dbReference>
<evidence type="ECO:0000259" key="15">
    <source>
        <dbReference type="PROSITE" id="PS50280"/>
    </source>
</evidence>
<evidence type="ECO:0000256" key="2">
    <source>
        <dbReference type="ARBA" id="ARBA00012182"/>
    </source>
</evidence>
<evidence type="ECO:0000256" key="9">
    <source>
        <dbReference type="ARBA" id="ARBA00023163"/>
    </source>
</evidence>
<evidence type="ECO:0000259" key="16">
    <source>
        <dbReference type="PROSITE" id="PS50829"/>
    </source>
</evidence>
<accession>A0AAN8YNX9</accession>
<feature type="region of interest" description="Disordered" evidence="14">
    <location>
        <begin position="1398"/>
        <end position="1467"/>
    </location>
</feature>
<organism evidence="18 19">
    <name type="scientific">Solanum bulbocastanum</name>
    <name type="common">Wild potato</name>
    <dbReference type="NCBI Taxonomy" id="147425"/>
    <lineage>
        <taxon>Eukaryota</taxon>
        <taxon>Viridiplantae</taxon>
        <taxon>Streptophyta</taxon>
        <taxon>Embryophyta</taxon>
        <taxon>Tracheophyta</taxon>
        <taxon>Spermatophyta</taxon>
        <taxon>Magnoliopsida</taxon>
        <taxon>eudicotyledons</taxon>
        <taxon>Gunneridae</taxon>
        <taxon>Pentapetalae</taxon>
        <taxon>asterids</taxon>
        <taxon>lamiids</taxon>
        <taxon>Solanales</taxon>
        <taxon>Solanaceae</taxon>
        <taxon>Solanoideae</taxon>
        <taxon>Solaneae</taxon>
        <taxon>Solanum</taxon>
    </lineage>
</organism>
<gene>
    <name evidence="18" type="ORF">RDI58_000250</name>
</gene>
<dbReference type="InterPro" id="IPR001214">
    <property type="entry name" value="SET_dom"/>
</dbReference>
<evidence type="ECO:0000256" key="1">
    <source>
        <dbReference type="ARBA" id="ARBA00004123"/>
    </source>
</evidence>
<proteinExistence type="predicted"/>
<dbReference type="InterPro" id="IPR003616">
    <property type="entry name" value="Post-SET_dom"/>
</dbReference>
<reference evidence="18 19" key="1">
    <citation type="submission" date="2024-02" db="EMBL/GenBank/DDBJ databases">
        <title>de novo genome assembly of Solanum bulbocastanum strain 11H21.</title>
        <authorList>
            <person name="Hosaka A.J."/>
        </authorList>
    </citation>
    <scope>NUCLEOTIDE SEQUENCE [LARGE SCALE GENOMIC DNA]</scope>
    <source>
        <tissue evidence="18">Young leaves</tissue>
    </source>
</reference>
<name>A0AAN8YNX9_SOLBU</name>
<feature type="region of interest" description="Disordered" evidence="14">
    <location>
        <begin position="963"/>
        <end position="989"/>
    </location>
</feature>
<keyword evidence="19" id="KW-1185">Reference proteome</keyword>
<feature type="compositionally biased region" description="Basic and acidic residues" evidence="14">
    <location>
        <begin position="963"/>
        <end position="984"/>
    </location>
</feature>
<feature type="domain" description="GYF" evidence="16">
    <location>
        <begin position="325"/>
        <end position="372"/>
    </location>
</feature>
<evidence type="ECO:0000256" key="7">
    <source>
        <dbReference type="ARBA" id="ARBA00022884"/>
    </source>
</evidence>
<feature type="compositionally biased region" description="Polar residues" evidence="14">
    <location>
        <begin position="1441"/>
        <end position="1451"/>
    </location>
</feature>
<dbReference type="InterPro" id="IPR035445">
    <property type="entry name" value="GYF-like_dom_sf"/>
</dbReference>
<evidence type="ECO:0000256" key="4">
    <source>
        <dbReference type="ARBA" id="ARBA00022679"/>
    </source>
</evidence>
<comment type="caution">
    <text evidence="18">The sequence shown here is derived from an EMBL/GenBank/DDBJ whole genome shotgun (WGS) entry which is preliminary data.</text>
</comment>
<evidence type="ECO:0000256" key="6">
    <source>
        <dbReference type="ARBA" id="ARBA00022853"/>
    </source>
</evidence>
<keyword evidence="9" id="KW-0804">Transcription</keyword>
<dbReference type="Proteomes" id="UP001371456">
    <property type="component" value="Unassembled WGS sequence"/>
</dbReference>
<evidence type="ECO:0000256" key="10">
    <source>
        <dbReference type="ARBA" id="ARBA00023242"/>
    </source>
</evidence>
<dbReference type="SMART" id="SM00508">
    <property type="entry name" value="PostSET"/>
    <property type="match status" value="1"/>
</dbReference>
<dbReference type="SUPFAM" id="SSF55277">
    <property type="entry name" value="GYF domain"/>
    <property type="match status" value="1"/>
</dbReference>
<feature type="region of interest" description="Disordered" evidence="14">
    <location>
        <begin position="264"/>
        <end position="293"/>
    </location>
</feature>
<evidence type="ECO:0000256" key="3">
    <source>
        <dbReference type="ARBA" id="ARBA00022603"/>
    </source>
</evidence>
<keyword evidence="7" id="KW-0694">RNA-binding</keyword>
<keyword evidence="3" id="KW-0489">Methyltransferase</keyword>
<evidence type="ECO:0000256" key="8">
    <source>
        <dbReference type="ARBA" id="ARBA00023015"/>
    </source>
</evidence>
<feature type="compositionally biased region" description="Basic and acidic residues" evidence="14">
    <location>
        <begin position="1042"/>
        <end position="1062"/>
    </location>
</feature>
<comment type="catalytic activity">
    <reaction evidence="12">
        <text>N(6)-methyl-L-lysyl(4)-[histone H3] + S-adenosyl-L-methionine = N(6),N(6)-dimethyl-L-lysyl(4)-[histone H3] + S-adenosyl-L-homocysteine + H(+)</text>
        <dbReference type="Rhea" id="RHEA:60268"/>
        <dbReference type="Rhea" id="RHEA-COMP:15540"/>
        <dbReference type="Rhea" id="RHEA-COMP:15543"/>
        <dbReference type="ChEBI" id="CHEBI:15378"/>
        <dbReference type="ChEBI" id="CHEBI:57856"/>
        <dbReference type="ChEBI" id="CHEBI:59789"/>
        <dbReference type="ChEBI" id="CHEBI:61929"/>
        <dbReference type="ChEBI" id="CHEBI:61976"/>
    </reaction>
</comment>